<proteinExistence type="predicted"/>
<dbReference type="InterPro" id="IPR056724">
    <property type="entry name" value="DUF7822"/>
</dbReference>
<name>A0ABU9HYT1_9FLAO</name>
<protein>
    <recommendedName>
        <fullName evidence="1">DUF7822 domain-containing protein</fullName>
    </recommendedName>
</protein>
<evidence type="ECO:0000259" key="1">
    <source>
        <dbReference type="Pfam" id="PF25135"/>
    </source>
</evidence>
<dbReference type="Pfam" id="PF25135">
    <property type="entry name" value="DUF7822"/>
    <property type="match status" value="1"/>
</dbReference>
<evidence type="ECO:0000313" key="3">
    <source>
        <dbReference type="Proteomes" id="UP001464555"/>
    </source>
</evidence>
<evidence type="ECO:0000313" key="2">
    <source>
        <dbReference type="EMBL" id="MEL1245065.1"/>
    </source>
</evidence>
<reference evidence="2 3" key="1">
    <citation type="submission" date="2024-04" db="EMBL/GenBank/DDBJ databases">
        <title>Flavobacterium sp. DGU11 16S ribosomal RNA gene Genome sequencing and assembly.</title>
        <authorList>
            <person name="Park S."/>
        </authorList>
    </citation>
    <scope>NUCLEOTIDE SEQUENCE [LARGE SCALE GENOMIC DNA]</scope>
    <source>
        <strain evidence="2 3">DGU11</strain>
    </source>
</reference>
<accession>A0ABU9HYT1</accession>
<feature type="domain" description="DUF7822" evidence="1">
    <location>
        <begin position="11"/>
        <end position="122"/>
    </location>
</feature>
<dbReference type="Proteomes" id="UP001464555">
    <property type="component" value="Unassembled WGS sequence"/>
</dbReference>
<dbReference type="RefSeq" id="WP_341697377.1">
    <property type="nucleotide sequence ID" value="NZ_JBBYHR010000006.1"/>
</dbReference>
<keyword evidence="3" id="KW-1185">Reference proteome</keyword>
<gene>
    <name evidence="2" type="ORF">AAEO56_12375</name>
</gene>
<comment type="caution">
    <text evidence="2">The sequence shown here is derived from an EMBL/GenBank/DDBJ whole genome shotgun (WGS) entry which is preliminary data.</text>
</comment>
<sequence length="198" mass="22891">MANRSYIYGLKNGRYTSIGEYPYFIPYAFKVLAGFDPQPVESALFDPKVGIKADFAKGKEALYYILDFLSATKQMADHEEFEAFVAETKAFLDPIDAEHIVLENGEIYSLYTDDNGEYLSAEGLEEVNVRECKSCFFRGEEIGLIKEFGLHPTQIFNLQNEKAEEVFAAVIVLKDEWKKRMAEKCWRDVLYFQFNYKD</sequence>
<organism evidence="2 3">
    <name type="scientific">Flavobacterium arundinis</name>
    <dbReference type="NCBI Taxonomy" id="3139143"/>
    <lineage>
        <taxon>Bacteria</taxon>
        <taxon>Pseudomonadati</taxon>
        <taxon>Bacteroidota</taxon>
        <taxon>Flavobacteriia</taxon>
        <taxon>Flavobacteriales</taxon>
        <taxon>Flavobacteriaceae</taxon>
        <taxon>Flavobacterium</taxon>
    </lineage>
</organism>
<dbReference type="EMBL" id="JBBYHR010000006">
    <property type="protein sequence ID" value="MEL1245065.1"/>
    <property type="molecule type" value="Genomic_DNA"/>
</dbReference>